<dbReference type="STRING" id="521045.Kole_1538"/>
<evidence type="ECO:0000313" key="3">
    <source>
        <dbReference type="EMBL" id="ACR80228.1"/>
    </source>
</evidence>
<sequence>MDGNIREIVKILYDKEAADIVLLDVSEVSNLTSYFVIATANSDPHMEALRDGILDFLEKHNVPVIYYDKGKGYDWMVIDCGYFIVHIFSNRGREFYALEDLWLNAKRYDVEEIISL</sequence>
<dbReference type="RefSeq" id="WP_015868873.1">
    <property type="nucleotide sequence ID" value="NC_012785.1"/>
</dbReference>
<dbReference type="PANTHER" id="PTHR21043">
    <property type="entry name" value="IOJAP SUPERFAMILY ORTHOLOG"/>
    <property type="match status" value="1"/>
</dbReference>
<dbReference type="GO" id="GO:0005737">
    <property type="term" value="C:cytoplasm"/>
    <property type="evidence" value="ECO:0007669"/>
    <property type="project" value="UniProtKB-SubCell"/>
</dbReference>
<dbReference type="GO" id="GO:0042256">
    <property type="term" value="P:cytosolic ribosome assembly"/>
    <property type="evidence" value="ECO:0007669"/>
    <property type="project" value="UniProtKB-UniRule"/>
</dbReference>
<protein>
    <recommendedName>
        <fullName evidence="2">Ribosomal silencing factor RsfS</fullName>
    </recommendedName>
</protein>
<dbReference type="NCBIfam" id="TIGR00090">
    <property type="entry name" value="rsfS_iojap_ybeB"/>
    <property type="match status" value="1"/>
</dbReference>
<keyword evidence="2" id="KW-0678">Repressor</keyword>
<gene>
    <name evidence="2" type="primary">rsfS</name>
    <name evidence="3" type="ordered locus">Kole_1538</name>
</gene>
<dbReference type="Proteomes" id="UP000002382">
    <property type="component" value="Chromosome"/>
</dbReference>
<keyword evidence="2" id="KW-0963">Cytoplasm</keyword>
<dbReference type="eggNOG" id="COG0799">
    <property type="taxonomic scope" value="Bacteria"/>
</dbReference>
<dbReference type="PANTHER" id="PTHR21043:SF0">
    <property type="entry name" value="MITOCHONDRIAL ASSEMBLY OF RIBOSOMAL LARGE SUBUNIT PROTEIN 1"/>
    <property type="match status" value="1"/>
</dbReference>
<comment type="similarity">
    <text evidence="1 2">Belongs to the Iojap/RsfS family.</text>
</comment>
<organism evidence="3 4">
    <name type="scientific">Kosmotoga olearia (strain ATCC BAA-1733 / DSM 21960 / TBF 19.5.1)</name>
    <dbReference type="NCBI Taxonomy" id="521045"/>
    <lineage>
        <taxon>Bacteria</taxon>
        <taxon>Thermotogati</taxon>
        <taxon>Thermotogota</taxon>
        <taxon>Thermotogae</taxon>
        <taxon>Kosmotogales</taxon>
        <taxon>Kosmotogaceae</taxon>
        <taxon>Kosmotoga</taxon>
    </lineage>
</organism>
<accession>C5CEP8</accession>
<evidence type="ECO:0000256" key="1">
    <source>
        <dbReference type="ARBA" id="ARBA00010574"/>
    </source>
</evidence>
<keyword evidence="2" id="KW-0810">Translation regulation</keyword>
<comment type="function">
    <text evidence="2">Functions as a ribosomal silencing factor. Interacts with ribosomal protein uL14 (rplN), blocking formation of intersubunit bridge B8. Prevents association of the 30S and 50S ribosomal subunits and the formation of functional ribosomes, thus repressing translation.</text>
</comment>
<dbReference type="InterPro" id="IPR004394">
    <property type="entry name" value="Iojap/RsfS/C7orf30"/>
</dbReference>
<dbReference type="GO" id="GO:0090071">
    <property type="term" value="P:negative regulation of ribosome biogenesis"/>
    <property type="evidence" value="ECO:0007669"/>
    <property type="project" value="UniProtKB-UniRule"/>
</dbReference>
<reference evidence="3 4" key="1">
    <citation type="submission" date="2009-06" db="EMBL/GenBank/DDBJ databases">
        <title>Complete sequence of Thermotogales bacterium TBF 19.5.1.</title>
        <authorList>
            <consortium name="US DOE Joint Genome Institute"/>
            <person name="Lucas S."/>
            <person name="Copeland A."/>
            <person name="Lapidus A."/>
            <person name="Glavina del Rio T."/>
            <person name="Tice H."/>
            <person name="Bruce D."/>
            <person name="Goodwin L."/>
            <person name="Pitluck S."/>
            <person name="Chertkov O."/>
            <person name="Brettin T."/>
            <person name="Detter J.C."/>
            <person name="Han C."/>
            <person name="Schmutz J."/>
            <person name="Larimer F."/>
            <person name="Land M."/>
            <person name="Hauser L."/>
            <person name="Kyrpides N."/>
            <person name="Ovchinnikova G."/>
            <person name="Noll K."/>
        </authorList>
    </citation>
    <scope>NUCLEOTIDE SEQUENCE [LARGE SCALE GENOMIC DNA]</scope>
    <source>
        <strain evidence="4">ATCC BAA-1733 / DSM 21960 / TBF 19.5.1</strain>
    </source>
</reference>
<name>C5CEP8_KOSOT</name>
<dbReference type="GO" id="GO:0017148">
    <property type="term" value="P:negative regulation of translation"/>
    <property type="evidence" value="ECO:0007669"/>
    <property type="project" value="UniProtKB-UniRule"/>
</dbReference>
<evidence type="ECO:0000313" key="4">
    <source>
        <dbReference type="Proteomes" id="UP000002382"/>
    </source>
</evidence>
<reference evidence="3 4" key="2">
    <citation type="journal article" date="2011" name="J. Bacteriol.">
        <title>Genome Sequence of Kosmotoga olearia Strain TBF 19.5.1, a Thermophilic Bacterium with a Wide Growth Temperature Range, Isolated from the Troll B Oil Platform in the North Sea.</title>
        <authorList>
            <person name="Swithers K.S."/>
            <person name="Dipippo J.L."/>
            <person name="Bruce D.C."/>
            <person name="Detter C."/>
            <person name="Tapia R."/>
            <person name="Han S."/>
            <person name="Goodwin L.A."/>
            <person name="Han J."/>
            <person name="Woyke T."/>
            <person name="Pitluck S."/>
            <person name="Pennacchio L."/>
            <person name="Nolan M."/>
            <person name="Mikhailova N."/>
            <person name="Land M.L."/>
            <person name="Nesbo C.L."/>
            <person name="Gogarten J.P."/>
            <person name="Noll K.M."/>
        </authorList>
    </citation>
    <scope>NUCLEOTIDE SEQUENCE [LARGE SCALE GENOMIC DNA]</scope>
    <source>
        <strain evidence="4">ATCC BAA-1733 / DSM 21960 / TBF 19.5.1</strain>
    </source>
</reference>
<dbReference type="EMBL" id="CP001634">
    <property type="protein sequence ID" value="ACR80228.1"/>
    <property type="molecule type" value="Genomic_DNA"/>
</dbReference>
<comment type="subunit">
    <text evidence="2">Interacts with ribosomal protein uL14 (rplN).</text>
</comment>
<dbReference type="InterPro" id="IPR043519">
    <property type="entry name" value="NT_sf"/>
</dbReference>
<keyword evidence="4" id="KW-1185">Reference proteome</keyword>
<dbReference type="HOGENOM" id="CLU_092688_5_0_0"/>
<dbReference type="SUPFAM" id="SSF81301">
    <property type="entry name" value="Nucleotidyltransferase"/>
    <property type="match status" value="1"/>
</dbReference>
<dbReference type="AlphaFoldDB" id="C5CEP8"/>
<dbReference type="KEGG" id="kol:Kole_1538"/>
<dbReference type="Gene3D" id="3.30.460.10">
    <property type="entry name" value="Beta Polymerase, domain 2"/>
    <property type="match status" value="1"/>
</dbReference>
<comment type="subcellular location">
    <subcellularLocation>
        <location evidence="2">Cytoplasm</location>
    </subcellularLocation>
</comment>
<dbReference type="HAMAP" id="MF_01477">
    <property type="entry name" value="Iojap_RsfS"/>
    <property type="match status" value="1"/>
</dbReference>
<evidence type="ECO:0000256" key="2">
    <source>
        <dbReference type="HAMAP-Rule" id="MF_01477"/>
    </source>
</evidence>
<proteinExistence type="inferred from homology"/>
<dbReference type="GO" id="GO:0043023">
    <property type="term" value="F:ribosomal large subunit binding"/>
    <property type="evidence" value="ECO:0007669"/>
    <property type="project" value="TreeGrafter"/>
</dbReference>
<dbReference type="Pfam" id="PF02410">
    <property type="entry name" value="RsfS"/>
    <property type="match status" value="1"/>
</dbReference>